<organism evidence="11 12">
    <name type="scientific">Hydnum rufescens UP504</name>
    <dbReference type="NCBI Taxonomy" id="1448309"/>
    <lineage>
        <taxon>Eukaryota</taxon>
        <taxon>Fungi</taxon>
        <taxon>Dikarya</taxon>
        <taxon>Basidiomycota</taxon>
        <taxon>Agaricomycotina</taxon>
        <taxon>Agaricomycetes</taxon>
        <taxon>Cantharellales</taxon>
        <taxon>Hydnaceae</taxon>
        <taxon>Hydnum</taxon>
    </lineage>
</organism>
<dbReference type="PANTHER" id="PTHR12302:SF3">
    <property type="entry name" value="SERINE_THREONINE-PROTEIN KINASE 31"/>
    <property type="match status" value="1"/>
</dbReference>
<comment type="caution">
    <text evidence="11">The sequence shown here is derived from an EMBL/GenBank/DDBJ whole genome shotgun (WGS) entry which is preliminary data.</text>
</comment>
<feature type="transmembrane region" description="Helical" evidence="9">
    <location>
        <begin position="12"/>
        <end position="37"/>
    </location>
</feature>
<dbReference type="PROSITE" id="PS50830">
    <property type="entry name" value="TNASE_3"/>
    <property type="match status" value="1"/>
</dbReference>
<dbReference type="SMART" id="SM00318">
    <property type="entry name" value="SNc"/>
    <property type="match status" value="1"/>
</dbReference>
<keyword evidence="6" id="KW-0378">Hydrolase</keyword>
<keyword evidence="5" id="KW-0255">Endonuclease</keyword>
<dbReference type="SUPFAM" id="SSF50199">
    <property type="entry name" value="Staphylococcal nuclease"/>
    <property type="match status" value="1"/>
</dbReference>
<dbReference type="EMBL" id="MU128999">
    <property type="protein sequence ID" value="KAF9511509.1"/>
    <property type="molecule type" value="Genomic_DNA"/>
</dbReference>
<keyword evidence="12" id="KW-1185">Reference proteome</keyword>
<reference evidence="11" key="1">
    <citation type="journal article" date="2020" name="Nat. Commun.">
        <title>Large-scale genome sequencing of mycorrhizal fungi provides insights into the early evolution of symbiotic traits.</title>
        <authorList>
            <person name="Miyauchi S."/>
            <person name="Kiss E."/>
            <person name="Kuo A."/>
            <person name="Drula E."/>
            <person name="Kohler A."/>
            <person name="Sanchez-Garcia M."/>
            <person name="Morin E."/>
            <person name="Andreopoulos B."/>
            <person name="Barry K.W."/>
            <person name="Bonito G."/>
            <person name="Buee M."/>
            <person name="Carver A."/>
            <person name="Chen C."/>
            <person name="Cichocki N."/>
            <person name="Clum A."/>
            <person name="Culley D."/>
            <person name="Crous P.W."/>
            <person name="Fauchery L."/>
            <person name="Girlanda M."/>
            <person name="Hayes R.D."/>
            <person name="Keri Z."/>
            <person name="LaButti K."/>
            <person name="Lipzen A."/>
            <person name="Lombard V."/>
            <person name="Magnuson J."/>
            <person name="Maillard F."/>
            <person name="Murat C."/>
            <person name="Nolan M."/>
            <person name="Ohm R.A."/>
            <person name="Pangilinan J."/>
            <person name="Pereira M.F."/>
            <person name="Perotto S."/>
            <person name="Peter M."/>
            <person name="Pfister S."/>
            <person name="Riley R."/>
            <person name="Sitrit Y."/>
            <person name="Stielow J.B."/>
            <person name="Szollosi G."/>
            <person name="Zifcakova L."/>
            <person name="Stursova M."/>
            <person name="Spatafora J.W."/>
            <person name="Tedersoo L."/>
            <person name="Vaario L.M."/>
            <person name="Yamada A."/>
            <person name="Yan M."/>
            <person name="Wang P."/>
            <person name="Xu J."/>
            <person name="Bruns T."/>
            <person name="Baldrian P."/>
            <person name="Vilgalys R."/>
            <person name="Dunand C."/>
            <person name="Henrissat B."/>
            <person name="Grigoriev I.V."/>
            <person name="Hibbett D."/>
            <person name="Nagy L.G."/>
            <person name="Martin F.M."/>
        </authorList>
    </citation>
    <scope>NUCLEOTIDE SEQUENCE</scope>
    <source>
        <strain evidence="11">UP504</strain>
    </source>
</reference>
<evidence type="ECO:0000256" key="8">
    <source>
        <dbReference type="SAM" id="MobiDB-lite"/>
    </source>
</evidence>
<dbReference type="OrthoDB" id="430293at2759"/>
<dbReference type="InterPro" id="IPR035437">
    <property type="entry name" value="SNase_OB-fold_sf"/>
</dbReference>
<dbReference type="GO" id="GO:0004519">
    <property type="term" value="F:endonuclease activity"/>
    <property type="evidence" value="ECO:0007669"/>
    <property type="project" value="UniProtKB-KW"/>
</dbReference>
<evidence type="ECO:0000256" key="3">
    <source>
        <dbReference type="ARBA" id="ARBA00005435"/>
    </source>
</evidence>
<comment type="similarity">
    <text evidence="3">Belongs to the LCL3 family.</text>
</comment>
<dbReference type="Gene3D" id="2.40.50.90">
    <property type="match status" value="1"/>
</dbReference>
<proteinExistence type="inferred from homology"/>
<protein>
    <recommendedName>
        <fullName evidence="10">TNase-like domain-containing protein</fullName>
    </recommendedName>
</protein>
<feature type="region of interest" description="Disordered" evidence="8">
    <location>
        <begin position="239"/>
        <end position="261"/>
    </location>
</feature>
<evidence type="ECO:0000256" key="5">
    <source>
        <dbReference type="ARBA" id="ARBA00022759"/>
    </source>
</evidence>
<feature type="domain" description="TNase-like" evidence="10">
    <location>
        <begin position="58"/>
        <end position="222"/>
    </location>
</feature>
<dbReference type="PANTHER" id="PTHR12302">
    <property type="entry name" value="EBNA2 BINDING PROTEIN P100"/>
    <property type="match status" value="1"/>
</dbReference>
<evidence type="ECO:0000256" key="1">
    <source>
        <dbReference type="ARBA" id="ARBA00004167"/>
    </source>
</evidence>
<dbReference type="Proteomes" id="UP000886523">
    <property type="component" value="Unassembled WGS sequence"/>
</dbReference>
<keyword evidence="9" id="KW-0812">Transmembrane</keyword>
<accession>A0A9P6DUD3</accession>
<evidence type="ECO:0000259" key="10">
    <source>
        <dbReference type="PROSITE" id="PS50830"/>
    </source>
</evidence>
<evidence type="ECO:0000256" key="6">
    <source>
        <dbReference type="ARBA" id="ARBA00022801"/>
    </source>
</evidence>
<name>A0A9P6DUD3_9AGAM</name>
<dbReference type="GO" id="GO:0016020">
    <property type="term" value="C:membrane"/>
    <property type="evidence" value="ECO:0007669"/>
    <property type="project" value="UniProtKB-SubCell"/>
</dbReference>
<dbReference type="AlphaFoldDB" id="A0A9P6DUD3"/>
<evidence type="ECO:0000256" key="9">
    <source>
        <dbReference type="SAM" id="Phobius"/>
    </source>
</evidence>
<dbReference type="InterPro" id="IPR016071">
    <property type="entry name" value="Staphylococal_nuclease_OB-fold"/>
</dbReference>
<dbReference type="GO" id="GO:0005739">
    <property type="term" value="C:mitochondrion"/>
    <property type="evidence" value="ECO:0007669"/>
    <property type="project" value="UniProtKB-SubCell"/>
</dbReference>
<evidence type="ECO:0000256" key="4">
    <source>
        <dbReference type="ARBA" id="ARBA00022722"/>
    </source>
</evidence>
<evidence type="ECO:0000256" key="2">
    <source>
        <dbReference type="ARBA" id="ARBA00004173"/>
    </source>
</evidence>
<evidence type="ECO:0000313" key="12">
    <source>
        <dbReference type="Proteomes" id="UP000886523"/>
    </source>
</evidence>
<comment type="subcellular location">
    <subcellularLocation>
        <location evidence="1">Membrane</location>
        <topology evidence="1">Single-pass membrane protein</topology>
    </subcellularLocation>
    <subcellularLocation>
        <location evidence="2">Mitochondrion</location>
    </subcellularLocation>
</comment>
<sequence length="282" mass="31444">MSTSTSAERQWFSVWSSAVAAAGAGSLATIAGAILYARFFRRIPTAEAIRPSMIARKAWIKGIVTSVGDADNFRLYHTPGLFWRFPLGFRHVPTSTKQLQNQTVHIRLAGVDAPEAAHFGRPSQPYSAEALAWLKAQIEGKCVYCQLGRRDQYGRIVANVHFVPRFLPASLFTGKSVSLEMIRAGWGTTYLQSGAEYGSVGKDEYLRVEEQAIATRMGMWERGTRSETPAQYKKRFAKDPSGAESKFQISASHKVPQKRTTSSLISLLLSWRRPTRGRQRSK</sequence>
<keyword evidence="9" id="KW-1133">Transmembrane helix</keyword>
<evidence type="ECO:0000313" key="11">
    <source>
        <dbReference type="EMBL" id="KAF9511509.1"/>
    </source>
</evidence>
<gene>
    <name evidence="11" type="ORF">BS47DRAFT_1330871</name>
</gene>
<evidence type="ECO:0000256" key="7">
    <source>
        <dbReference type="ARBA" id="ARBA00022837"/>
    </source>
</evidence>
<dbReference type="Pfam" id="PF00565">
    <property type="entry name" value="SNase"/>
    <property type="match status" value="1"/>
</dbReference>
<dbReference type="GO" id="GO:0016787">
    <property type="term" value="F:hydrolase activity"/>
    <property type="evidence" value="ECO:0007669"/>
    <property type="project" value="UniProtKB-KW"/>
</dbReference>
<keyword evidence="9" id="KW-0472">Membrane</keyword>
<keyword evidence="7" id="KW-0106">Calcium</keyword>
<keyword evidence="4" id="KW-0540">Nuclease</keyword>